<name>A0A1X6MP78_9APHY</name>
<evidence type="ECO:0000313" key="2">
    <source>
        <dbReference type="EMBL" id="OSX58221.1"/>
    </source>
</evidence>
<feature type="region of interest" description="Disordered" evidence="1">
    <location>
        <begin position="216"/>
        <end position="271"/>
    </location>
</feature>
<dbReference type="GeneID" id="36322096"/>
<evidence type="ECO:0000313" key="3">
    <source>
        <dbReference type="Proteomes" id="UP000194127"/>
    </source>
</evidence>
<gene>
    <name evidence="2" type="ORF">POSPLADRAFT_1036335</name>
</gene>
<proteinExistence type="predicted"/>
<evidence type="ECO:0000256" key="1">
    <source>
        <dbReference type="SAM" id="MobiDB-lite"/>
    </source>
</evidence>
<dbReference type="Proteomes" id="UP000194127">
    <property type="component" value="Unassembled WGS sequence"/>
</dbReference>
<dbReference type="EMBL" id="KZ110605">
    <property type="protein sequence ID" value="OSX58221.1"/>
    <property type="molecule type" value="Genomic_DNA"/>
</dbReference>
<reference evidence="2 3" key="1">
    <citation type="submission" date="2017-04" db="EMBL/GenBank/DDBJ databases">
        <title>Genome Sequence of the Model Brown-Rot Fungus Postia placenta SB12.</title>
        <authorList>
            <consortium name="DOE Joint Genome Institute"/>
            <person name="Gaskell J."/>
            <person name="Kersten P."/>
            <person name="Larrondo L.F."/>
            <person name="Canessa P."/>
            <person name="Martinez D."/>
            <person name="Hibbett D."/>
            <person name="Schmoll M."/>
            <person name="Kubicek C.P."/>
            <person name="Martinez A.T."/>
            <person name="Yadav J."/>
            <person name="Master E."/>
            <person name="Magnuson J.K."/>
            <person name="James T."/>
            <person name="Yaver D."/>
            <person name="Berka R."/>
            <person name="Labutti K."/>
            <person name="Lipzen A."/>
            <person name="Aerts A."/>
            <person name="Barry K."/>
            <person name="Henrissat B."/>
            <person name="Blanchette R."/>
            <person name="Grigoriev I."/>
            <person name="Cullen D."/>
        </authorList>
    </citation>
    <scope>NUCLEOTIDE SEQUENCE [LARGE SCALE GENOMIC DNA]</scope>
    <source>
        <strain evidence="2 3">MAD-698-R-SB12</strain>
    </source>
</reference>
<accession>A0A1X6MP78</accession>
<organism evidence="2 3">
    <name type="scientific">Postia placenta MAD-698-R-SB12</name>
    <dbReference type="NCBI Taxonomy" id="670580"/>
    <lineage>
        <taxon>Eukaryota</taxon>
        <taxon>Fungi</taxon>
        <taxon>Dikarya</taxon>
        <taxon>Basidiomycota</taxon>
        <taxon>Agaricomycotina</taxon>
        <taxon>Agaricomycetes</taxon>
        <taxon>Polyporales</taxon>
        <taxon>Adustoporiaceae</taxon>
        <taxon>Rhodonia</taxon>
    </lineage>
</organism>
<keyword evidence="3" id="KW-1185">Reference proteome</keyword>
<dbReference type="AlphaFoldDB" id="A0A1X6MP78"/>
<protein>
    <submittedName>
        <fullName evidence="2">Uncharacterized protein</fullName>
    </submittedName>
</protein>
<feature type="compositionally biased region" description="Polar residues" evidence="1">
    <location>
        <begin position="241"/>
        <end position="250"/>
    </location>
</feature>
<dbReference type="RefSeq" id="XP_024335015.1">
    <property type="nucleotide sequence ID" value="XM_024477146.1"/>
</dbReference>
<feature type="compositionally biased region" description="Basic residues" evidence="1">
    <location>
        <begin position="224"/>
        <end position="233"/>
    </location>
</feature>
<sequence>MYMLRANSIMFAARPGTGRSVKQLSRSRDSCRSGSINIYVRSHWWSRRHVVKFGAVQRVTVMPQRRGSAQYRMTGTPIASARISNDCCAGSPEGRYYLCILCFPRGYSLPARAVTLREHAALNLIAIPVAVRAGTKTSQSARVRLPPLSPLGILPTNMTGFYLSVPALCPHRRHRGVPSDESECNAVAPHIAAIGAQSPRRPEHCLDFERSTLGLTDAGGRMGHGTRGRAPRRYKCETPKGQPTDSSQASRHARDDTGLQSSASCAPCPSR</sequence>